<dbReference type="EMBL" id="FOZK01000002">
    <property type="protein sequence ID" value="SFR97810.1"/>
    <property type="molecule type" value="Genomic_DNA"/>
</dbReference>
<reference evidence="1 2" key="1">
    <citation type="submission" date="2016-10" db="EMBL/GenBank/DDBJ databases">
        <authorList>
            <person name="de Groot N.N."/>
        </authorList>
    </citation>
    <scope>NUCLEOTIDE SEQUENCE [LARGE SCALE GENOMIC DNA]</scope>
    <source>
        <strain evidence="1 2">CGMCC 1.10457</strain>
    </source>
</reference>
<proteinExistence type="predicted"/>
<dbReference type="RefSeq" id="WP_177227382.1">
    <property type="nucleotide sequence ID" value="NZ_FOZK01000002.1"/>
</dbReference>
<organism evidence="1 2">
    <name type="scientific">Halomicrobium zhouii</name>
    <dbReference type="NCBI Taxonomy" id="767519"/>
    <lineage>
        <taxon>Archaea</taxon>
        <taxon>Methanobacteriati</taxon>
        <taxon>Methanobacteriota</taxon>
        <taxon>Stenosarchaea group</taxon>
        <taxon>Halobacteria</taxon>
        <taxon>Halobacteriales</taxon>
        <taxon>Haloarculaceae</taxon>
        <taxon>Halomicrobium</taxon>
    </lineage>
</organism>
<protein>
    <submittedName>
        <fullName evidence="1">Uncharacterized protein</fullName>
    </submittedName>
</protein>
<accession>A0A1I6L3I1</accession>
<keyword evidence="2" id="KW-1185">Reference proteome</keyword>
<dbReference type="Proteomes" id="UP000199062">
    <property type="component" value="Unassembled WGS sequence"/>
</dbReference>
<name>A0A1I6L3I1_9EURY</name>
<dbReference type="AlphaFoldDB" id="A0A1I6L3I1"/>
<evidence type="ECO:0000313" key="2">
    <source>
        <dbReference type="Proteomes" id="UP000199062"/>
    </source>
</evidence>
<gene>
    <name evidence="1" type="ORF">SAMN05216559_1918</name>
</gene>
<evidence type="ECO:0000313" key="1">
    <source>
        <dbReference type="EMBL" id="SFR97810.1"/>
    </source>
</evidence>
<dbReference type="STRING" id="767519.SAMN05216559_1918"/>
<sequence>MTQAADGEDELVIVTTDEYLDRMREQGMLGEIRNGVHQQDSDATVEFTTYGDLEG</sequence>